<feature type="coiled-coil region" evidence="1">
    <location>
        <begin position="170"/>
        <end position="243"/>
    </location>
</feature>
<protein>
    <submittedName>
        <fullName evidence="2">Uncharacterized protein</fullName>
    </submittedName>
</protein>
<dbReference type="OrthoDB" id="10661896at2759"/>
<organism evidence="2 3">
    <name type="scientific">Apolygus lucorum</name>
    <name type="common">Small green plant bug</name>
    <name type="synonym">Lygocoris lucorum</name>
    <dbReference type="NCBI Taxonomy" id="248454"/>
    <lineage>
        <taxon>Eukaryota</taxon>
        <taxon>Metazoa</taxon>
        <taxon>Ecdysozoa</taxon>
        <taxon>Arthropoda</taxon>
        <taxon>Hexapoda</taxon>
        <taxon>Insecta</taxon>
        <taxon>Pterygota</taxon>
        <taxon>Neoptera</taxon>
        <taxon>Paraneoptera</taxon>
        <taxon>Hemiptera</taxon>
        <taxon>Heteroptera</taxon>
        <taxon>Panheteroptera</taxon>
        <taxon>Cimicomorpha</taxon>
        <taxon>Miridae</taxon>
        <taxon>Mirini</taxon>
        <taxon>Apolygus</taxon>
    </lineage>
</organism>
<keyword evidence="1" id="KW-0175">Coiled coil</keyword>
<proteinExistence type="predicted"/>
<dbReference type="Proteomes" id="UP000466442">
    <property type="component" value="Unassembled WGS sequence"/>
</dbReference>
<dbReference type="Gene3D" id="3.40.50.1110">
    <property type="entry name" value="SGNH hydrolase"/>
    <property type="match status" value="1"/>
</dbReference>
<evidence type="ECO:0000313" key="2">
    <source>
        <dbReference type="EMBL" id="KAF6204328.1"/>
    </source>
</evidence>
<gene>
    <name evidence="2" type="ORF">GE061_002669</name>
</gene>
<dbReference type="InterPro" id="IPR036514">
    <property type="entry name" value="SGNH_hydro_sf"/>
</dbReference>
<dbReference type="AlphaFoldDB" id="A0A8S9X7K7"/>
<evidence type="ECO:0000313" key="3">
    <source>
        <dbReference type="Proteomes" id="UP000466442"/>
    </source>
</evidence>
<accession>A0A8S9X7K7</accession>
<keyword evidence="3" id="KW-1185">Reference proteome</keyword>
<evidence type="ECO:0000256" key="1">
    <source>
        <dbReference type="SAM" id="Coils"/>
    </source>
</evidence>
<sequence>MSSLDTTHFSDTELEDIKENIILTLMALGLDGEDINCQHLRRSLESFFSVTKDRLDALDGYRGEVSALEGAYRSSRDQFNSSVHDHLRYEEMWLEEKELLETAVINYKKRIRVLESKQITLAATIESEHKVDHSKDSVDVGVQTDHAPKIPMEVEAMSRPNYRVETSHCASSEDDAVNELKREIMTLRTQLERLETIHDEACNTWTEQQEDYVGQERDLRQRLADAEIQNSVLLKRNDTLKSELITVRLELEDSCDGGDNFIANDYNVKSKRLIPGSGSDMKASVDKAANLSDNLSMESQNLEIWSKIANNMHVIDDLNKKYIEMNSVFMELKRKLIDFTNSVSGPAETRLPLAKLACHKGRSAPQSKNTKPCTMFDTRSKTVLLIGDSYSHKLREEIRSMLSSTYVVSSIKKTDAPLAVLLDSLSCDNISIPDYLVLSAGSVDVAYNEIKAFKHDLLKLCLTRKFSSKLIILKVPYNYLLPQWSIVNLEINRLNKFLTHLSSKFEFVELIDSCFVDRNLTNYRAVDPSYKAKGRQIVSRRIVSTIKGLFQTIINPPCPLEERPRNFSTVPMGS</sequence>
<name>A0A8S9X7K7_APOLU</name>
<comment type="caution">
    <text evidence="2">The sequence shown here is derived from an EMBL/GenBank/DDBJ whole genome shotgun (WGS) entry which is preliminary data.</text>
</comment>
<dbReference type="EMBL" id="WIXP02000010">
    <property type="protein sequence ID" value="KAF6204328.1"/>
    <property type="molecule type" value="Genomic_DNA"/>
</dbReference>
<reference evidence="2" key="1">
    <citation type="journal article" date="2021" name="Mol. Ecol. Resour.">
        <title>Apolygus lucorum genome provides insights into omnivorousness and mesophyll feeding.</title>
        <authorList>
            <person name="Liu Y."/>
            <person name="Liu H."/>
            <person name="Wang H."/>
            <person name="Huang T."/>
            <person name="Liu B."/>
            <person name="Yang B."/>
            <person name="Yin L."/>
            <person name="Li B."/>
            <person name="Zhang Y."/>
            <person name="Zhang S."/>
            <person name="Jiang F."/>
            <person name="Zhang X."/>
            <person name="Ren Y."/>
            <person name="Wang B."/>
            <person name="Wang S."/>
            <person name="Lu Y."/>
            <person name="Wu K."/>
            <person name="Fan W."/>
            <person name="Wang G."/>
        </authorList>
    </citation>
    <scope>NUCLEOTIDE SEQUENCE</scope>
    <source>
        <strain evidence="2">12Hb</strain>
    </source>
</reference>